<protein>
    <recommendedName>
        <fullName evidence="4">Exocyst complex component Sec8</fullName>
    </recommendedName>
</protein>
<feature type="compositionally biased region" description="Gly residues" evidence="5">
    <location>
        <begin position="20"/>
        <end position="34"/>
    </location>
</feature>
<feature type="region of interest" description="Disordered" evidence="5">
    <location>
        <begin position="390"/>
        <end position="409"/>
    </location>
</feature>
<keyword evidence="9" id="KW-1185">Reference proteome</keyword>
<comment type="caution">
    <text evidence="8">The sequence shown here is derived from an EMBL/GenBank/DDBJ whole genome shotgun (WGS) entry which is preliminary data.</text>
</comment>
<dbReference type="GO" id="GO:0000145">
    <property type="term" value="C:exocyst"/>
    <property type="evidence" value="ECO:0007669"/>
    <property type="project" value="UniProtKB-UniRule"/>
</dbReference>
<feature type="domain" description="Exocyst complex component Sec8 middle helical bundle" evidence="7">
    <location>
        <begin position="341"/>
        <end position="606"/>
    </location>
</feature>
<evidence type="ECO:0000313" key="9">
    <source>
        <dbReference type="Proteomes" id="UP000824998"/>
    </source>
</evidence>
<gene>
    <name evidence="8" type="ORF">BJ875DRAFT_277626</name>
</gene>
<feature type="region of interest" description="Disordered" evidence="5">
    <location>
        <begin position="545"/>
        <end position="583"/>
    </location>
</feature>
<evidence type="ECO:0000259" key="6">
    <source>
        <dbReference type="Pfam" id="PF04048"/>
    </source>
</evidence>
<name>A0A9P8C652_9HELO</name>
<dbReference type="Proteomes" id="UP000824998">
    <property type="component" value="Unassembled WGS sequence"/>
</dbReference>
<dbReference type="InterPro" id="IPR007191">
    <property type="entry name" value="Sec8_exocyst_N"/>
</dbReference>
<evidence type="ECO:0000256" key="5">
    <source>
        <dbReference type="SAM" id="MobiDB-lite"/>
    </source>
</evidence>
<accession>A0A9P8C652</accession>
<keyword evidence="1 4" id="KW-0813">Transport</keyword>
<dbReference type="GO" id="GO:0015031">
    <property type="term" value="P:protein transport"/>
    <property type="evidence" value="ECO:0007669"/>
    <property type="project" value="UniProtKB-KW"/>
</dbReference>
<dbReference type="InterPro" id="IPR039682">
    <property type="entry name" value="Sec8/EXOC4"/>
</dbReference>
<dbReference type="OrthoDB" id="272977at2759"/>
<organism evidence="8 9">
    <name type="scientific">Amylocarpus encephaloides</name>
    <dbReference type="NCBI Taxonomy" id="45428"/>
    <lineage>
        <taxon>Eukaryota</taxon>
        <taxon>Fungi</taxon>
        <taxon>Dikarya</taxon>
        <taxon>Ascomycota</taxon>
        <taxon>Pezizomycotina</taxon>
        <taxon>Leotiomycetes</taxon>
        <taxon>Helotiales</taxon>
        <taxon>Helotiales incertae sedis</taxon>
        <taxon>Amylocarpus</taxon>
    </lineage>
</organism>
<evidence type="ECO:0000256" key="1">
    <source>
        <dbReference type="ARBA" id="ARBA00022448"/>
    </source>
</evidence>
<dbReference type="EMBL" id="MU251436">
    <property type="protein sequence ID" value="KAG9235289.1"/>
    <property type="molecule type" value="Genomic_DNA"/>
</dbReference>
<dbReference type="PANTHER" id="PTHR14146:SF0">
    <property type="entry name" value="EXOCYST COMPLEX COMPONENT 4"/>
    <property type="match status" value="1"/>
</dbReference>
<evidence type="ECO:0000313" key="8">
    <source>
        <dbReference type="EMBL" id="KAG9235289.1"/>
    </source>
</evidence>
<reference evidence="8" key="1">
    <citation type="journal article" date="2021" name="IMA Fungus">
        <title>Genomic characterization of three marine fungi, including Emericellopsis atlantica sp. nov. with signatures of a generalist lifestyle and marine biomass degradation.</title>
        <authorList>
            <person name="Hagestad O.C."/>
            <person name="Hou L."/>
            <person name="Andersen J.H."/>
            <person name="Hansen E.H."/>
            <person name="Altermark B."/>
            <person name="Li C."/>
            <person name="Kuhnert E."/>
            <person name="Cox R.J."/>
            <person name="Crous P.W."/>
            <person name="Spatafora J.W."/>
            <person name="Lail K."/>
            <person name="Amirebrahimi M."/>
            <person name="Lipzen A."/>
            <person name="Pangilinan J."/>
            <person name="Andreopoulos W."/>
            <person name="Hayes R.D."/>
            <person name="Ng V."/>
            <person name="Grigoriev I.V."/>
            <person name="Jackson S.A."/>
            <person name="Sutton T.D.S."/>
            <person name="Dobson A.D.W."/>
            <person name="Rama T."/>
        </authorList>
    </citation>
    <scope>NUCLEOTIDE SEQUENCE</scope>
    <source>
        <strain evidence="8">TRa018bII</strain>
    </source>
</reference>
<feature type="region of interest" description="Disordered" evidence="5">
    <location>
        <begin position="1"/>
        <end position="88"/>
    </location>
</feature>
<dbReference type="Pfam" id="PF20652">
    <property type="entry name" value="Sec8_C"/>
    <property type="match status" value="1"/>
</dbReference>
<dbReference type="PANTHER" id="PTHR14146">
    <property type="entry name" value="EXOCYST COMPLEX COMPONENT 4"/>
    <property type="match status" value="1"/>
</dbReference>
<dbReference type="InterPro" id="IPR048630">
    <property type="entry name" value="Sec8_M"/>
</dbReference>
<dbReference type="GO" id="GO:0006612">
    <property type="term" value="P:protein targeting to membrane"/>
    <property type="evidence" value="ECO:0007669"/>
    <property type="project" value="UniProtKB-UniRule"/>
</dbReference>
<dbReference type="GO" id="GO:0006904">
    <property type="term" value="P:vesicle docking involved in exocytosis"/>
    <property type="evidence" value="ECO:0007669"/>
    <property type="project" value="InterPro"/>
</dbReference>
<dbReference type="AlphaFoldDB" id="A0A9P8C652"/>
<feature type="domain" description="Exocyst complex component Sec8 N-terminal" evidence="6">
    <location>
        <begin position="89"/>
        <end position="228"/>
    </location>
</feature>
<evidence type="ECO:0000256" key="4">
    <source>
        <dbReference type="RuleBase" id="RU367079"/>
    </source>
</evidence>
<evidence type="ECO:0000259" key="7">
    <source>
        <dbReference type="Pfam" id="PF20652"/>
    </source>
</evidence>
<sequence>MARNGYGGYDDAPYTNGNGNDNGNGNGNGLGAPIGFGLPPGDEDYDPYGTNYEERFSTPPIPTSSPPVSRSAYSRPQRAAPESSAERRIGEDLERIKEEWPAMYQNECVPVHVALQLLDTSSVGRAHEYREFEMMHRSLQESLKAIVHEHHQGFNSSIGTFHKIQSSISASQKRVRTLKDSLAQSKTNLSTSDPELRKLAAASSTYDRLLHTLSEIEDLRLVPDQLEARISEKRFLTAVDILQTALRRIRVPALDEIGALSDLRSYLTNQETALTDILIEELHDHLYLKSPYCQDRWQTLAKDQGGAKQAQMDVKTPMRPFYQILDEIDFANPMVEDLSRNPEADTFYYIGLLVEALNKLGRLESAVNTIKQRLPVELFGIVNETNTEVDQKHPSSLRGGISNSQGNQAFGSRENSIRADVIYDLLWTLYAKFESIAESHRVFHDAVKAIIRREGAKNQSVLLGGFRELWNLYQNEIRSLLHNYVTTDADIYQSDSAPKQGVWKQNSKREQLFQFSDADSKSVQMTTEYQDLEGIIRAAVPGLMSKQGGDVKKPTTNKSDGTLGRNDSRRGTHNAGYDNRSGGIGAHKSLVEPSVFNMSLLLPPTLGFLQRLKNIVPPGSDLVTSTLTSFLDNFLVNVFLPQLDETLGKLSDSVFEESDSFQQDSQWTKVARRPIFKGTSAFYSLIKAFCKMLDTIPHDQALSQLIITQMMRYYDRCCDWFTSLVSRVQDTDGATLKLSALLATGPGEIHDTMKKLWSSEGEDQHLLEKETGLLILQTNENPMRLDDIILDRETISSLCILYTSMKWLAIKVDQLRHITRNDTDSSRTSMQKPANRRWTLLNDPSIVQEESGPVYLPMTQETVVAFDSIVSSYQELAGTVLLTLHLEIRCQIIHALTIALSPESAPYLLEQVVNDPDPKILSLNADLASYEETVVRFLWDKEISFVRTGLGLLIDSFLVTNAGMVKAMNSHGCGRMQLNILVLQQNLKNIEADVSLSRAARFFDIFTEGPDAVIKQASEGTEAANGGKELFSYDELKTLVELCYSAQMASPERGINTVAKRGMGEHLLQLSEHMWQS</sequence>
<comment type="similarity">
    <text evidence="4">Belongs to the SEC8 family.</text>
</comment>
<evidence type="ECO:0000256" key="2">
    <source>
        <dbReference type="ARBA" id="ARBA00022483"/>
    </source>
</evidence>
<keyword evidence="3 4" id="KW-0653">Protein transport</keyword>
<comment type="function">
    <text evidence="4">Component of the exocyst complex involved in the docking of exocytic vesicles with fusion sites on the plasma membrane.</text>
</comment>
<dbReference type="GO" id="GO:0006893">
    <property type="term" value="P:Golgi to plasma membrane transport"/>
    <property type="evidence" value="ECO:0007669"/>
    <property type="project" value="TreeGrafter"/>
</dbReference>
<keyword evidence="2 4" id="KW-0268">Exocytosis</keyword>
<dbReference type="GO" id="GO:0090522">
    <property type="term" value="P:vesicle tethering involved in exocytosis"/>
    <property type="evidence" value="ECO:0007669"/>
    <property type="project" value="UniProtKB-UniRule"/>
</dbReference>
<dbReference type="Pfam" id="PF04048">
    <property type="entry name" value="Sec8_N"/>
    <property type="match status" value="1"/>
</dbReference>
<evidence type="ECO:0000256" key="3">
    <source>
        <dbReference type="ARBA" id="ARBA00022927"/>
    </source>
</evidence>
<proteinExistence type="inferred from homology"/>